<dbReference type="GO" id="GO:0008270">
    <property type="term" value="F:zinc ion binding"/>
    <property type="evidence" value="ECO:0007669"/>
    <property type="project" value="UniProtKB-KW"/>
</dbReference>
<dbReference type="OrthoDB" id="3800056at2759"/>
<keyword evidence="1" id="KW-0479">Metal-binding</keyword>
<reference evidence="6" key="1">
    <citation type="submission" date="2020-01" db="EMBL/GenBank/DDBJ databases">
        <authorList>
            <consortium name="DOE Joint Genome Institute"/>
            <person name="Haridas S."/>
            <person name="Albert R."/>
            <person name="Binder M."/>
            <person name="Bloem J."/>
            <person name="Labutti K."/>
            <person name="Salamov A."/>
            <person name="Andreopoulos B."/>
            <person name="Baker S.E."/>
            <person name="Barry K."/>
            <person name="Bills G."/>
            <person name="Bluhm B.H."/>
            <person name="Cannon C."/>
            <person name="Castanera R."/>
            <person name="Culley D.E."/>
            <person name="Daum C."/>
            <person name="Ezra D."/>
            <person name="Gonzalez J.B."/>
            <person name="Henrissat B."/>
            <person name="Kuo A."/>
            <person name="Liang C."/>
            <person name="Lipzen A."/>
            <person name="Lutzoni F."/>
            <person name="Magnuson J."/>
            <person name="Mondo S."/>
            <person name="Nolan M."/>
            <person name="Ohm R."/>
            <person name="Pangilinan J."/>
            <person name="Park H.-J."/>
            <person name="Ramirez L."/>
            <person name="Alfaro M."/>
            <person name="Sun H."/>
            <person name="Tritt A."/>
            <person name="Yoshinaga Y."/>
            <person name="Zwiers L.-H."/>
            <person name="Turgeon B.G."/>
            <person name="Goodwin S.B."/>
            <person name="Spatafora J.W."/>
            <person name="Crous P.W."/>
            <person name="Grigoriev I.V."/>
        </authorList>
    </citation>
    <scope>NUCLEOTIDE SEQUENCE</scope>
    <source>
        <strain evidence="6">CBS 394.84</strain>
    </source>
</reference>
<evidence type="ECO:0000256" key="3">
    <source>
        <dbReference type="ARBA" id="ARBA00022833"/>
    </source>
</evidence>
<dbReference type="AlphaFoldDB" id="A0A9P4LB14"/>
<proteinExistence type="predicted"/>
<dbReference type="InterPro" id="IPR013083">
    <property type="entry name" value="Znf_RING/FYVE/PHD"/>
</dbReference>
<dbReference type="Pfam" id="PF13639">
    <property type="entry name" value="zf-RING_2"/>
    <property type="match status" value="1"/>
</dbReference>
<evidence type="ECO:0000313" key="6">
    <source>
        <dbReference type="EMBL" id="KAF1848048.1"/>
    </source>
</evidence>
<dbReference type="SMART" id="SM00184">
    <property type="entry name" value="RING"/>
    <property type="match status" value="1"/>
</dbReference>
<evidence type="ECO:0000256" key="1">
    <source>
        <dbReference type="ARBA" id="ARBA00022723"/>
    </source>
</evidence>
<keyword evidence="7" id="KW-1185">Reference proteome</keyword>
<keyword evidence="2 4" id="KW-0863">Zinc-finger</keyword>
<name>A0A9P4LB14_9PLEO</name>
<organism evidence="6 7">
    <name type="scientific">Cucurbitaria berberidis CBS 394.84</name>
    <dbReference type="NCBI Taxonomy" id="1168544"/>
    <lineage>
        <taxon>Eukaryota</taxon>
        <taxon>Fungi</taxon>
        <taxon>Dikarya</taxon>
        <taxon>Ascomycota</taxon>
        <taxon>Pezizomycotina</taxon>
        <taxon>Dothideomycetes</taxon>
        <taxon>Pleosporomycetidae</taxon>
        <taxon>Pleosporales</taxon>
        <taxon>Pleosporineae</taxon>
        <taxon>Cucurbitariaceae</taxon>
        <taxon>Cucurbitaria</taxon>
    </lineage>
</organism>
<dbReference type="RefSeq" id="XP_040790611.1">
    <property type="nucleotide sequence ID" value="XM_040938265.1"/>
</dbReference>
<gene>
    <name evidence="6" type="ORF">K460DRAFT_426990</name>
</gene>
<comment type="caution">
    <text evidence="6">The sequence shown here is derived from an EMBL/GenBank/DDBJ whole genome shotgun (WGS) entry which is preliminary data.</text>
</comment>
<accession>A0A9P4LB14</accession>
<dbReference type="PROSITE" id="PS00518">
    <property type="entry name" value="ZF_RING_1"/>
    <property type="match status" value="1"/>
</dbReference>
<feature type="domain" description="RING-type" evidence="5">
    <location>
        <begin position="277"/>
        <end position="321"/>
    </location>
</feature>
<dbReference type="PROSITE" id="PS50089">
    <property type="entry name" value="ZF_RING_2"/>
    <property type="match status" value="1"/>
</dbReference>
<dbReference type="GeneID" id="63855518"/>
<evidence type="ECO:0000256" key="2">
    <source>
        <dbReference type="ARBA" id="ARBA00022771"/>
    </source>
</evidence>
<evidence type="ECO:0000256" key="4">
    <source>
        <dbReference type="PROSITE-ProRule" id="PRU00175"/>
    </source>
</evidence>
<keyword evidence="3" id="KW-0862">Zinc</keyword>
<dbReference type="Gene3D" id="3.30.40.10">
    <property type="entry name" value="Zinc/RING finger domain, C3HC4 (zinc finger)"/>
    <property type="match status" value="1"/>
</dbReference>
<evidence type="ECO:0000313" key="7">
    <source>
        <dbReference type="Proteomes" id="UP000800039"/>
    </source>
</evidence>
<dbReference type="Proteomes" id="UP000800039">
    <property type="component" value="Unassembled WGS sequence"/>
</dbReference>
<evidence type="ECO:0000259" key="5">
    <source>
        <dbReference type="PROSITE" id="PS50089"/>
    </source>
</evidence>
<dbReference type="InterPro" id="IPR001841">
    <property type="entry name" value="Znf_RING"/>
</dbReference>
<dbReference type="SUPFAM" id="SSF57850">
    <property type="entry name" value="RING/U-box"/>
    <property type="match status" value="1"/>
</dbReference>
<dbReference type="EMBL" id="ML976615">
    <property type="protein sequence ID" value="KAF1848048.1"/>
    <property type="molecule type" value="Genomic_DNA"/>
</dbReference>
<protein>
    <recommendedName>
        <fullName evidence="5">RING-type domain-containing protein</fullName>
    </recommendedName>
</protein>
<dbReference type="InterPro" id="IPR017907">
    <property type="entry name" value="Znf_RING_CS"/>
</dbReference>
<sequence length="391" mass="44263">MSEPNQQENVTEMHDQDIGEESSIPIALGGALAYIDTSYFSSGTRRPTEVVSGLKEILGLTPLKRLAYESQPSAAQNPHYSALFPPHMYSPDMSFVLLLETRKGVITNSNPGIAELATPTNHRGTNFLTLVDVAACTIEENRPETVKAAVNLIGHFVRTLENLKPRWFPNTSTDLGGRLQACYALTHAQRVTFYNARLQGKSFQQLEADVIQLHRDMEVPIGFNVVQELKDLEIRFGQMLEKVNDDFNANVRLEWIGEPIPVEDVSTPIEDPKGIDCIVCRWELTPPGVLTKPCQHAFCRGCLETWIHACEKASHNCPYCRTELFPKPTYRLNEPEVARNYQEEKKGLETWVRRVHKARMSIAWLRKELVLQRTYEQETVNQGISDEDVEG</sequence>